<evidence type="ECO:0000256" key="14">
    <source>
        <dbReference type="ARBA" id="ARBA00023316"/>
    </source>
</evidence>
<evidence type="ECO:0000256" key="21">
    <source>
        <dbReference type="SAM" id="Phobius"/>
    </source>
</evidence>
<keyword evidence="8" id="KW-0964">Secreted</keyword>
<evidence type="ECO:0000256" key="10">
    <source>
        <dbReference type="ARBA" id="ARBA00022801"/>
    </source>
</evidence>
<dbReference type="SUPFAM" id="SSF51445">
    <property type="entry name" value="(Trans)glycosidases"/>
    <property type="match status" value="1"/>
</dbReference>
<evidence type="ECO:0000256" key="13">
    <source>
        <dbReference type="ARBA" id="ARBA00023277"/>
    </source>
</evidence>
<comment type="catalytic activity">
    <reaction evidence="1">
        <text>Hydrolysis of (1-&gt;3)-beta-D-glucosidic linkages in (1-&gt;3)-beta-D-glucans.</text>
        <dbReference type="EC" id="3.2.1.39"/>
    </reaction>
</comment>
<evidence type="ECO:0000256" key="16">
    <source>
        <dbReference type="ARBA" id="ARBA00037649"/>
    </source>
</evidence>
<evidence type="ECO:0000256" key="5">
    <source>
        <dbReference type="ARBA" id="ARBA00012780"/>
    </source>
</evidence>
<evidence type="ECO:0000256" key="2">
    <source>
        <dbReference type="ARBA" id="ARBA00004191"/>
    </source>
</evidence>
<feature type="transmembrane region" description="Helical" evidence="21">
    <location>
        <begin position="12"/>
        <end position="34"/>
    </location>
</feature>
<evidence type="ECO:0000256" key="17">
    <source>
        <dbReference type="ARBA" id="ARBA00042373"/>
    </source>
</evidence>
<keyword evidence="21" id="KW-0812">Transmembrane</keyword>
<comment type="caution">
    <text evidence="22">The sequence shown here is derived from an EMBL/GenBank/DDBJ whole genome shotgun (WGS) entry which is preliminary data.</text>
</comment>
<evidence type="ECO:0000256" key="3">
    <source>
        <dbReference type="ARBA" id="ARBA00004401"/>
    </source>
</evidence>
<protein>
    <recommendedName>
        <fullName evidence="5">glucan endo-1,3-beta-D-glucosidase</fullName>
        <ecNumber evidence="5">3.2.1.39</ecNumber>
    </recommendedName>
    <alternativeName>
        <fullName evidence="18">Endo-1,3-beta-glucanase btgC</fullName>
    </alternativeName>
    <alternativeName>
        <fullName evidence="17">Laminarinase btgC</fullName>
    </alternativeName>
</protein>
<keyword evidence="6" id="KW-1003">Cell membrane</keyword>
<keyword evidence="14" id="KW-0961">Cell wall biogenesis/degradation</keyword>
<dbReference type="Proteomes" id="UP001465976">
    <property type="component" value="Unassembled WGS sequence"/>
</dbReference>
<keyword evidence="10" id="KW-0378">Hydrolase</keyword>
<evidence type="ECO:0000256" key="7">
    <source>
        <dbReference type="ARBA" id="ARBA00022512"/>
    </source>
</evidence>
<dbReference type="InterPro" id="IPR017853">
    <property type="entry name" value="GH"/>
</dbReference>
<organism evidence="22 23">
    <name type="scientific">Marasmius crinis-equi</name>
    <dbReference type="NCBI Taxonomy" id="585013"/>
    <lineage>
        <taxon>Eukaryota</taxon>
        <taxon>Fungi</taxon>
        <taxon>Dikarya</taxon>
        <taxon>Basidiomycota</taxon>
        <taxon>Agaricomycotina</taxon>
        <taxon>Agaricomycetes</taxon>
        <taxon>Agaricomycetidae</taxon>
        <taxon>Agaricales</taxon>
        <taxon>Marasmiineae</taxon>
        <taxon>Marasmiaceae</taxon>
        <taxon>Marasmius</taxon>
    </lineage>
</organism>
<comment type="subcellular location">
    <subcellularLocation>
        <location evidence="3">Cell membrane</location>
        <topology evidence="3">Single-pass type II membrane protein</topology>
    </subcellularLocation>
    <subcellularLocation>
        <location evidence="2">Secreted</location>
        <location evidence="2">Cell wall</location>
    </subcellularLocation>
</comment>
<evidence type="ECO:0000256" key="9">
    <source>
        <dbReference type="ARBA" id="ARBA00022729"/>
    </source>
</evidence>
<dbReference type="PANTHER" id="PTHR16631">
    <property type="entry name" value="GLUCAN 1,3-BETA-GLUCOSIDASE"/>
    <property type="match status" value="1"/>
</dbReference>
<evidence type="ECO:0000256" key="12">
    <source>
        <dbReference type="ARBA" id="ARBA00023180"/>
    </source>
</evidence>
<evidence type="ECO:0000256" key="6">
    <source>
        <dbReference type="ARBA" id="ARBA00022475"/>
    </source>
</evidence>
<evidence type="ECO:0000256" key="4">
    <source>
        <dbReference type="ARBA" id="ARBA00008773"/>
    </source>
</evidence>
<name>A0ABR3FX74_9AGAR</name>
<evidence type="ECO:0000313" key="23">
    <source>
        <dbReference type="Proteomes" id="UP001465976"/>
    </source>
</evidence>
<evidence type="ECO:0000256" key="20">
    <source>
        <dbReference type="SAM" id="MobiDB-lite"/>
    </source>
</evidence>
<gene>
    <name evidence="22" type="ORF">V5O48_001948</name>
</gene>
<dbReference type="PANTHER" id="PTHR16631:SF17">
    <property type="entry name" value="GLUCAN ENDO-1,3-BETA-GLUCOSIDASE BTGC"/>
    <property type="match status" value="1"/>
</dbReference>
<keyword evidence="15" id="KW-0624">Polysaccharide degradation</keyword>
<comment type="similarity">
    <text evidence="4 19">Belongs to the glycosyl hydrolase 17 family.</text>
</comment>
<dbReference type="EC" id="3.2.1.39" evidence="5"/>
<proteinExistence type="inferred from homology"/>
<feature type="region of interest" description="Disordered" evidence="20">
    <location>
        <begin position="37"/>
        <end position="80"/>
    </location>
</feature>
<dbReference type="Gene3D" id="3.20.20.80">
    <property type="entry name" value="Glycosidases"/>
    <property type="match status" value="2"/>
</dbReference>
<evidence type="ECO:0000256" key="18">
    <source>
        <dbReference type="ARBA" id="ARBA00043078"/>
    </source>
</evidence>
<keyword evidence="23" id="KW-1185">Reference proteome</keyword>
<evidence type="ECO:0000256" key="11">
    <source>
        <dbReference type="ARBA" id="ARBA00023136"/>
    </source>
</evidence>
<evidence type="ECO:0000256" key="8">
    <source>
        <dbReference type="ARBA" id="ARBA00022525"/>
    </source>
</evidence>
<dbReference type="InterPro" id="IPR050732">
    <property type="entry name" value="Beta-glucan_modifiers"/>
</dbReference>
<accession>A0ABR3FX74</accession>
<keyword evidence="21" id="KW-1133">Transmembrane helix</keyword>
<comment type="function">
    <text evidence="16">Glucanases play a role in cell expansion during growth, in cell-cell fusion during mating, and in spore release during sporulation. This enzyme may be involved in beta-glucan degradation. Active on laminarin and lichenan.</text>
</comment>
<evidence type="ECO:0000256" key="1">
    <source>
        <dbReference type="ARBA" id="ARBA00000382"/>
    </source>
</evidence>
<feature type="compositionally biased region" description="Polar residues" evidence="20">
    <location>
        <begin position="70"/>
        <end position="80"/>
    </location>
</feature>
<dbReference type="Pfam" id="PF00332">
    <property type="entry name" value="Glyco_hydro_17"/>
    <property type="match status" value="1"/>
</dbReference>
<keyword evidence="7" id="KW-0134">Cell wall</keyword>
<evidence type="ECO:0000313" key="22">
    <source>
        <dbReference type="EMBL" id="KAL0580089.1"/>
    </source>
</evidence>
<evidence type="ECO:0000256" key="19">
    <source>
        <dbReference type="RuleBase" id="RU004335"/>
    </source>
</evidence>
<keyword evidence="12" id="KW-0325">Glycoprotein</keyword>
<sequence>MPGDPSKRRKWVIIGSIVAVVAVIAIAVGVGVGVTQSNKDKNSSASSSGSGSSTVGEAGSASNPGGPKQTDPNDPSTFQTDPNLRKAFWAIAYTPEGSQLPNCGNSLQNVIKDVQLLSQITTRVRLYGADCNQSALVLEAIKQTKTNIEVYLGNYVVPDDNGTAYTRQRDVIKQAIQTYGTDHIAGITVGNEFMLNYMQDHGAGSPDSAIGDTGAQILIANIQDTRKMLSDMKLSKNIPVGNSDAGAWFNTKVLESVDYGMANVHPWFANTTIQDAASWTNQFFQETNVGPAAKLTNKPKMYIAETGWPTKSSDKGNESNGAALASVPNLQIFMDTFVCQANNNGTGYFFFEFFDEKWKDDQFGGVEGWWGLFNADRSLKNITIPNCTAP</sequence>
<evidence type="ECO:0000256" key="15">
    <source>
        <dbReference type="ARBA" id="ARBA00023326"/>
    </source>
</evidence>
<feature type="compositionally biased region" description="Low complexity" evidence="20">
    <location>
        <begin position="43"/>
        <end position="62"/>
    </location>
</feature>
<dbReference type="InterPro" id="IPR000490">
    <property type="entry name" value="Glyco_hydro_17"/>
</dbReference>
<keyword evidence="11 21" id="KW-0472">Membrane</keyword>
<keyword evidence="9" id="KW-0732">Signal</keyword>
<reference evidence="22 23" key="1">
    <citation type="submission" date="2024-02" db="EMBL/GenBank/DDBJ databases">
        <title>A draft genome for the cacao thread blight pathogen Marasmius crinis-equi.</title>
        <authorList>
            <person name="Cohen S.P."/>
            <person name="Baruah I.K."/>
            <person name="Amoako-Attah I."/>
            <person name="Bukari Y."/>
            <person name="Meinhardt L.W."/>
            <person name="Bailey B.A."/>
        </authorList>
    </citation>
    <scope>NUCLEOTIDE SEQUENCE [LARGE SCALE GENOMIC DNA]</scope>
    <source>
        <strain evidence="22 23">GH-76</strain>
    </source>
</reference>
<dbReference type="EMBL" id="JBAHYK010000040">
    <property type="protein sequence ID" value="KAL0580089.1"/>
    <property type="molecule type" value="Genomic_DNA"/>
</dbReference>
<keyword evidence="13" id="KW-0119">Carbohydrate metabolism</keyword>